<name>A1EBU9_LYSEN</name>
<reference evidence="1" key="1">
    <citation type="submission" date="2006-11" db="EMBL/GenBank/DDBJ databases">
        <title>A type III secretion system from the microbial antagonist and biological control bacterium, Lysobacter enzymogenes strain C3.</title>
        <authorList>
            <person name="Reedy R.M."/>
            <person name="Kobayashi D.Y."/>
        </authorList>
    </citation>
    <scope>NUCLEOTIDE SEQUENCE</scope>
    <source>
        <strain evidence="1">C3</strain>
    </source>
</reference>
<dbReference type="InterPro" id="IPR046505">
    <property type="entry name" value="DUF6683"/>
</dbReference>
<dbReference type="EMBL" id="EF119743">
    <property type="protein sequence ID" value="ABL60002.1"/>
    <property type="molecule type" value="Genomic_DNA"/>
</dbReference>
<protein>
    <submittedName>
        <fullName evidence="1">Uncharacterized protein</fullName>
    </submittedName>
</protein>
<dbReference type="Pfam" id="PF20388">
    <property type="entry name" value="DUF6683"/>
    <property type="match status" value="1"/>
</dbReference>
<accession>A1EBU9</accession>
<evidence type="ECO:0000313" key="1">
    <source>
        <dbReference type="EMBL" id="ABL60002.1"/>
    </source>
</evidence>
<organism evidence="1">
    <name type="scientific">Lysobacter enzymogenes</name>
    <dbReference type="NCBI Taxonomy" id="69"/>
    <lineage>
        <taxon>Bacteria</taxon>
        <taxon>Pseudomonadati</taxon>
        <taxon>Pseudomonadota</taxon>
        <taxon>Gammaproteobacteria</taxon>
        <taxon>Lysobacterales</taxon>
        <taxon>Lysobacteraceae</taxon>
        <taxon>Lysobacter</taxon>
    </lineage>
</organism>
<dbReference type="AlphaFoldDB" id="A1EBU9"/>
<proteinExistence type="predicted"/>
<sequence>MSTSDLGISMTNERIASGEARSTSGVKAAKGGSWFEVLAAALGDILGDRVNAMMDAKNRMVENYKETLDPKSGEQQSKEYMRAMTDFQTQSQIFGIESNAINKRARFHRQRPEGNQQALNGLRAPVAREPGSVRPAACAAAKERQACRLAFFVFAPAAMRRDAAGRRRCAMRDRASVERVGSAMGLESRATGMRVRTPRTDGWRARCLRACRSSLRAAATRSVALLTAAARAKPLVAAAIGCVLAAPAQAQFDAAGQAVLMHQHQVHTGNVLSAEQGALNAGRGRAAPGAVAASSVWSQSLTALARGAASAAAAPDSALRFRRDPALSARVQGEQAGVALKGLSMTPAQMRERFDALLLRYGYARDDLGDVAAAYLAMAWEVANDRNAKDVPGGEAGLRKQLRRALLASPGLRTLSDAQKQELAERLAYAAMRHGVSYEVYRQTGARQELVSLGERVRREVDRQGLDLRRYELVGGQGLSARR</sequence>